<dbReference type="GO" id="GO:0005524">
    <property type="term" value="F:ATP binding"/>
    <property type="evidence" value="ECO:0007669"/>
    <property type="project" value="UniProtKB-KW"/>
</dbReference>
<feature type="domain" description="GAF" evidence="16">
    <location>
        <begin position="33"/>
        <end position="179"/>
    </location>
</feature>
<keyword evidence="11" id="KW-0464">Manganese</keyword>
<dbReference type="EMBL" id="QEIN01000017">
    <property type="protein sequence ID" value="RCV61601.1"/>
    <property type="molecule type" value="Genomic_DNA"/>
</dbReference>
<dbReference type="OrthoDB" id="118142at2"/>
<keyword evidence="3" id="KW-0808">Transferase</keyword>
<keyword evidence="9" id="KW-0460">Magnesium</keyword>
<evidence type="ECO:0000259" key="17">
    <source>
        <dbReference type="SMART" id="SM00331"/>
    </source>
</evidence>
<dbReference type="AlphaFoldDB" id="A0A368TA19"/>
<evidence type="ECO:0000256" key="1">
    <source>
        <dbReference type="ARBA" id="ARBA00013081"/>
    </source>
</evidence>
<comment type="function">
    <text evidence="13">Primarily acts as an independent SigF regulator that is sensitive to the osmosensory signal, mediating the cross talk of PknD with the SigF regulon. Possesses both phosphatase and kinase activities. The kinase domain functions as a classic anti-sigma factor-like kinase to phosphorylate the anti-anti-sigma factor domain at the canonical regulatory site, and the phosphatase domain antagonizes this activity.</text>
</comment>
<dbReference type="GO" id="GO:0004722">
    <property type="term" value="F:protein serine/threonine phosphatase activity"/>
    <property type="evidence" value="ECO:0007669"/>
    <property type="project" value="UniProtKB-EC"/>
</dbReference>
<accession>A0A368TA19</accession>
<sequence>VRGGRPGESAVPSRSAVLYHLMHLAVTLTETVGVGDVVEQAVDQLMPALGAEALALMTAEEGRLRIHGYRGYSAELMARFDNVPLSSTTPAANVLNTGVPSFFTSFADLRRAYPAAVYQDGMASWAFLPLMASGRAVGSLVLAYARPRNFAAGERAVLMSLAGLVAQSLDRARLFESKRDLAHRLQAGLLPHVLPDLPGLRVAARYLPAGRGMGIGGDFYDLIRIGPAAAAAAIGDVQGHDVEAAALMGQVRTAVHAHATAGASPSEVLTCTNRLLTDLDSDLFASCVYARIDLAGHRVRLASAGHPPPLLRRPDGRAEAVRVPPGLLLGIEPDVEYPAVDVDLPPGAVLALYTDGLVERPGVDIERSTEVLAGELARADPGDLDAVASALVRTAPTRGDDVALLLVSPQAAEGGARAAPCGWGAS</sequence>
<keyword evidence="10" id="KW-0904">Protein phosphatase</keyword>
<evidence type="ECO:0000256" key="11">
    <source>
        <dbReference type="ARBA" id="ARBA00023211"/>
    </source>
</evidence>
<evidence type="ECO:0000256" key="2">
    <source>
        <dbReference type="ARBA" id="ARBA00022553"/>
    </source>
</evidence>
<keyword evidence="4" id="KW-0479">Metal-binding</keyword>
<dbReference type="RefSeq" id="WP_114433192.1">
    <property type="nucleotide sequence ID" value="NZ_QEIN01000017.1"/>
</dbReference>
<dbReference type="GO" id="GO:0016301">
    <property type="term" value="F:kinase activity"/>
    <property type="evidence" value="ECO:0007669"/>
    <property type="project" value="UniProtKB-KW"/>
</dbReference>
<proteinExistence type="predicted"/>
<dbReference type="InterPro" id="IPR036457">
    <property type="entry name" value="PPM-type-like_dom_sf"/>
</dbReference>
<keyword evidence="19" id="KW-1185">Reference proteome</keyword>
<evidence type="ECO:0000256" key="6">
    <source>
        <dbReference type="ARBA" id="ARBA00022777"/>
    </source>
</evidence>
<gene>
    <name evidence="18" type="ORF">DEF24_03940</name>
</gene>
<evidence type="ECO:0000256" key="13">
    <source>
        <dbReference type="ARBA" id="ARBA00056274"/>
    </source>
</evidence>
<evidence type="ECO:0000256" key="10">
    <source>
        <dbReference type="ARBA" id="ARBA00022912"/>
    </source>
</evidence>
<dbReference type="InterPro" id="IPR003018">
    <property type="entry name" value="GAF"/>
</dbReference>
<dbReference type="InterPro" id="IPR052016">
    <property type="entry name" value="Bact_Sigma-Reg"/>
</dbReference>
<dbReference type="Gene3D" id="3.60.40.10">
    <property type="entry name" value="PPM-type phosphatase domain"/>
    <property type="match status" value="1"/>
</dbReference>
<comment type="catalytic activity">
    <reaction evidence="12">
        <text>O-phospho-L-seryl-[protein] + H2O = L-seryl-[protein] + phosphate</text>
        <dbReference type="Rhea" id="RHEA:20629"/>
        <dbReference type="Rhea" id="RHEA-COMP:9863"/>
        <dbReference type="Rhea" id="RHEA-COMP:11604"/>
        <dbReference type="ChEBI" id="CHEBI:15377"/>
        <dbReference type="ChEBI" id="CHEBI:29999"/>
        <dbReference type="ChEBI" id="CHEBI:43474"/>
        <dbReference type="ChEBI" id="CHEBI:83421"/>
        <dbReference type="EC" id="3.1.3.16"/>
    </reaction>
</comment>
<dbReference type="Gene3D" id="3.30.450.40">
    <property type="match status" value="1"/>
</dbReference>
<dbReference type="Pfam" id="PF13185">
    <property type="entry name" value="GAF_2"/>
    <property type="match status" value="1"/>
</dbReference>
<keyword evidence="8" id="KW-0067">ATP-binding</keyword>
<dbReference type="Proteomes" id="UP000253318">
    <property type="component" value="Unassembled WGS sequence"/>
</dbReference>
<feature type="non-terminal residue" evidence="18">
    <location>
        <position position="1"/>
    </location>
</feature>
<protein>
    <recommendedName>
        <fullName evidence="1">protein-serine/threonine phosphatase</fullName>
        <ecNumber evidence="1">3.1.3.16</ecNumber>
    </recommendedName>
    <alternativeName>
        <fullName evidence="15">Protein-serine/threonine phosphatase</fullName>
    </alternativeName>
    <alternativeName>
        <fullName evidence="14">Serine/threonine-protein kinase</fullName>
    </alternativeName>
</protein>
<keyword evidence="6" id="KW-0418">Kinase</keyword>
<evidence type="ECO:0000256" key="12">
    <source>
        <dbReference type="ARBA" id="ARBA00047761"/>
    </source>
</evidence>
<dbReference type="GO" id="GO:0046872">
    <property type="term" value="F:metal ion binding"/>
    <property type="evidence" value="ECO:0007669"/>
    <property type="project" value="UniProtKB-KW"/>
</dbReference>
<dbReference type="Pfam" id="PF07228">
    <property type="entry name" value="SpoIIE"/>
    <property type="match status" value="1"/>
</dbReference>
<dbReference type="InterPro" id="IPR001932">
    <property type="entry name" value="PPM-type_phosphatase-like_dom"/>
</dbReference>
<dbReference type="SUPFAM" id="SSF55781">
    <property type="entry name" value="GAF domain-like"/>
    <property type="match status" value="1"/>
</dbReference>
<name>A0A368TA19_9ACTN</name>
<organism evidence="18 19">
    <name type="scientific">Marinitenerispora sediminis</name>
    <dbReference type="NCBI Taxonomy" id="1931232"/>
    <lineage>
        <taxon>Bacteria</taxon>
        <taxon>Bacillati</taxon>
        <taxon>Actinomycetota</taxon>
        <taxon>Actinomycetes</taxon>
        <taxon>Streptosporangiales</taxon>
        <taxon>Nocardiopsidaceae</taxon>
        <taxon>Marinitenerispora</taxon>
    </lineage>
</organism>
<evidence type="ECO:0000256" key="7">
    <source>
        <dbReference type="ARBA" id="ARBA00022801"/>
    </source>
</evidence>
<keyword evidence="2" id="KW-0597">Phosphoprotein</keyword>
<keyword evidence="7" id="KW-0378">Hydrolase</keyword>
<evidence type="ECO:0000256" key="8">
    <source>
        <dbReference type="ARBA" id="ARBA00022840"/>
    </source>
</evidence>
<evidence type="ECO:0000259" key="16">
    <source>
        <dbReference type="SMART" id="SM00065"/>
    </source>
</evidence>
<evidence type="ECO:0000256" key="9">
    <source>
        <dbReference type="ARBA" id="ARBA00022842"/>
    </source>
</evidence>
<evidence type="ECO:0000256" key="14">
    <source>
        <dbReference type="ARBA" id="ARBA00075117"/>
    </source>
</evidence>
<evidence type="ECO:0000256" key="4">
    <source>
        <dbReference type="ARBA" id="ARBA00022723"/>
    </source>
</evidence>
<reference evidence="18 19" key="1">
    <citation type="submission" date="2018-04" db="EMBL/GenBank/DDBJ databases">
        <title>Novel actinobacteria from marine sediment.</title>
        <authorList>
            <person name="Ng Z.Y."/>
            <person name="Tan G.Y.A."/>
        </authorList>
    </citation>
    <scope>NUCLEOTIDE SEQUENCE [LARGE SCALE GENOMIC DNA]</scope>
    <source>
        <strain evidence="18 19">TPS81</strain>
    </source>
</reference>
<dbReference type="SMART" id="SM00331">
    <property type="entry name" value="PP2C_SIG"/>
    <property type="match status" value="1"/>
</dbReference>
<comment type="caution">
    <text evidence="18">The sequence shown here is derived from an EMBL/GenBank/DDBJ whole genome shotgun (WGS) entry which is preliminary data.</text>
</comment>
<dbReference type="SUPFAM" id="SSF81606">
    <property type="entry name" value="PP2C-like"/>
    <property type="match status" value="1"/>
</dbReference>
<dbReference type="SMART" id="SM00065">
    <property type="entry name" value="GAF"/>
    <property type="match status" value="1"/>
</dbReference>
<dbReference type="InterPro" id="IPR029016">
    <property type="entry name" value="GAF-like_dom_sf"/>
</dbReference>
<keyword evidence="5" id="KW-0547">Nucleotide-binding</keyword>
<feature type="domain" description="PPM-type phosphatase" evidence="17">
    <location>
        <begin position="197"/>
        <end position="409"/>
    </location>
</feature>
<evidence type="ECO:0000256" key="15">
    <source>
        <dbReference type="ARBA" id="ARBA00081350"/>
    </source>
</evidence>
<evidence type="ECO:0000313" key="19">
    <source>
        <dbReference type="Proteomes" id="UP000253318"/>
    </source>
</evidence>
<dbReference type="PANTHER" id="PTHR43156">
    <property type="entry name" value="STAGE II SPORULATION PROTEIN E-RELATED"/>
    <property type="match status" value="1"/>
</dbReference>
<dbReference type="FunFam" id="3.60.40.10:FF:000005">
    <property type="entry name" value="Serine/threonine protein phosphatase"/>
    <property type="match status" value="1"/>
</dbReference>
<evidence type="ECO:0000256" key="3">
    <source>
        <dbReference type="ARBA" id="ARBA00022679"/>
    </source>
</evidence>
<dbReference type="PANTHER" id="PTHR43156:SF2">
    <property type="entry name" value="STAGE II SPORULATION PROTEIN E"/>
    <property type="match status" value="1"/>
</dbReference>
<evidence type="ECO:0000256" key="5">
    <source>
        <dbReference type="ARBA" id="ARBA00022741"/>
    </source>
</evidence>
<evidence type="ECO:0000313" key="18">
    <source>
        <dbReference type="EMBL" id="RCV61601.1"/>
    </source>
</evidence>
<dbReference type="EC" id="3.1.3.16" evidence="1"/>